<evidence type="ECO:0000259" key="4">
    <source>
        <dbReference type="PROSITE" id="PS01124"/>
    </source>
</evidence>
<dbReference type="GO" id="GO:0003700">
    <property type="term" value="F:DNA-binding transcription factor activity"/>
    <property type="evidence" value="ECO:0007669"/>
    <property type="project" value="InterPro"/>
</dbReference>
<dbReference type="KEGG" id="fae:FAES_4294"/>
<dbReference type="SMART" id="SM00342">
    <property type="entry name" value="HTH_ARAC"/>
    <property type="match status" value="1"/>
</dbReference>
<evidence type="ECO:0000313" key="6">
    <source>
        <dbReference type="Proteomes" id="UP000011058"/>
    </source>
</evidence>
<reference evidence="5 6" key="1">
    <citation type="journal article" date="2012" name="J. Bacteriol.">
        <title>Genome Sequence of Fibrella aestuarina BUZ 2T, a Filamentous Marine Bacterium.</title>
        <authorList>
            <person name="Filippini M."/>
            <person name="Qi W."/>
            <person name="Blom J."/>
            <person name="Goesmann A."/>
            <person name="Smits T.H."/>
            <person name="Bagheri H.C."/>
        </authorList>
    </citation>
    <scope>NUCLEOTIDE SEQUENCE [LARGE SCALE GENOMIC DNA]</scope>
    <source>
        <strain evidence="6">BUZ 2T</strain>
    </source>
</reference>
<dbReference type="InterPro" id="IPR009057">
    <property type="entry name" value="Homeodomain-like_sf"/>
</dbReference>
<feature type="domain" description="HTH araC/xylS-type" evidence="4">
    <location>
        <begin position="157"/>
        <end position="259"/>
    </location>
</feature>
<dbReference type="InterPro" id="IPR018060">
    <property type="entry name" value="HTH_AraC"/>
</dbReference>
<dbReference type="SUPFAM" id="SSF46689">
    <property type="entry name" value="Homeodomain-like"/>
    <property type="match status" value="1"/>
</dbReference>
<dbReference type="OrthoDB" id="635259at2"/>
<dbReference type="AlphaFoldDB" id="I0KDU1"/>
<dbReference type="Gene3D" id="1.10.10.60">
    <property type="entry name" value="Homeodomain-like"/>
    <property type="match status" value="1"/>
</dbReference>
<evidence type="ECO:0000256" key="2">
    <source>
        <dbReference type="ARBA" id="ARBA00023125"/>
    </source>
</evidence>
<keyword evidence="6" id="KW-1185">Reference proteome</keyword>
<accession>I0KDU1</accession>
<dbReference type="RefSeq" id="WP_015333393.1">
    <property type="nucleotide sequence ID" value="NC_020054.1"/>
</dbReference>
<organism evidence="5 6">
    <name type="scientific">Fibrella aestuarina BUZ 2</name>
    <dbReference type="NCBI Taxonomy" id="1166018"/>
    <lineage>
        <taxon>Bacteria</taxon>
        <taxon>Pseudomonadati</taxon>
        <taxon>Bacteroidota</taxon>
        <taxon>Cytophagia</taxon>
        <taxon>Cytophagales</taxon>
        <taxon>Spirosomataceae</taxon>
        <taxon>Fibrella</taxon>
    </lineage>
</organism>
<protein>
    <submittedName>
        <fullName evidence="5">Transcriptional regulator, AraC family</fullName>
    </submittedName>
</protein>
<keyword evidence="2" id="KW-0238">DNA-binding</keyword>
<evidence type="ECO:0000256" key="1">
    <source>
        <dbReference type="ARBA" id="ARBA00023015"/>
    </source>
</evidence>
<sequence length="271" mass="30237">MIPQRIAPSAALRPFVKEWLVLESTDPAAPAQSFSFFADGFPGLVFQQSARAGVLLANKTDTLASLFLYGQPVKPVQITTEGPFRLIVGLLHPQAIGPLLAVRANELTDTCYDLSALPTQGIESLQEQLWHETAAQQVSRLSAYVLQLARTSALGVDPALDYALGRIRITNGLTQLPALQQYLNLSERTFERRFEQYVGISPRLFSRICRFQSALSQLESRHYQKLSDIAFDNGYADQSHFIRSFKEFTGVTPLQFRRHRADARLLSPLGT</sequence>
<dbReference type="InterPro" id="IPR020449">
    <property type="entry name" value="Tscrpt_reg_AraC-type_HTH"/>
</dbReference>
<dbReference type="PATRIC" id="fig|1166018.3.peg.1252"/>
<keyword evidence="3" id="KW-0804">Transcription</keyword>
<evidence type="ECO:0000256" key="3">
    <source>
        <dbReference type="ARBA" id="ARBA00023163"/>
    </source>
</evidence>
<dbReference type="InterPro" id="IPR050204">
    <property type="entry name" value="AraC_XylS_family_regulators"/>
</dbReference>
<dbReference type="EMBL" id="HE796683">
    <property type="protein sequence ID" value="CCH02294.1"/>
    <property type="molecule type" value="Genomic_DNA"/>
</dbReference>
<dbReference type="InterPro" id="IPR046532">
    <property type="entry name" value="DUF6597"/>
</dbReference>
<name>I0KDU1_9BACT</name>
<keyword evidence="1" id="KW-0805">Transcription regulation</keyword>
<dbReference type="PANTHER" id="PTHR46796">
    <property type="entry name" value="HTH-TYPE TRANSCRIPTIONAL ACTIVATOR RHAS-RELATED"/>
    <property type="match status" value="1"/>
</dbReference>
<proteinExistence type="predicted"/>
<dbReference type="eggNOG" id="COG2207">
    <property type="taxonomic scope" value="Bacteria"/>
</dbReference>
<dbReference type="STRING" id="1166018.FAES_4294"/>
<dbReference type="Pfam" id="PF20240">
    <property type="entry name" value="DUF6597"/>
    <property type="match status" value="1"/>
</dbReference>
<gene>
    <name evidence="5" type="primary">araC3</name>
    <name evidence="5" type="ORF">FAES_4294</name>
</gene>
<evidence type="ECO:0000313" key="5">
    <source>
        <dbReference type="EMBL" id="CCH02294.1"/>
    </source>
</evidence>
<dbReference type="HOGENOM" id="CLU_066193_1_1_10"/>
<dbReference type="PROSITE" id="PS01124">
    <property type="entry name" value="HTH_ARAC_FAMILY_2"/>
    <property type="match status" value="1"/>
</dbReference>
<dbReference type="PRINTS" id="PR00032">
    <property type="entry name" value="HTHARAC"/>
</dbReference>
<dbReference type="Pfam" id="PF12833">
    <property type="entry name" value="HTH_18"/>
    <property type="match status" value="1"/>
</dbReference>
<dbReference type="Proteomes" id="UP000011058">
    <property type="component" value="Chromosome"/>
</dbReference>
<dbReference type="GO" id="GO:0043565">
    <property type="term" value="F:sequence-specific DNA binding"/>
    <property type="evidence" value="ECO:0007669"/>
    <property type="project" value="InterPro"/>
</dbReference>